<comment type="caution">
    <text evidence="2">The sequence shown here is derived from an EMBL/GenBank/DDBJ whole genome shotgun (WGS) entry which is preliminary data.</text>
</comment>
<dbReference type="EMBL" id="CAICSX020000001">
    <property type="protein sequence ID" value="CAD0211252.1"/>
    <property type="molecule type" value="Genomic_DNA"/>
</dbReference>
<sequence>MTEKQQGKGYIAQMTNPLRDPRARAIVEEARREYQENSNAKKGS</sequence>
<gene>
    <name evidence="2" type="ORF">AGRHK599_LOCUS1279</name>
</gene>
<accession>A0AAN2DCI8</accession>
<protein>
    <submittedName>
        <fullName evidence="2">Uncharacterized protein</fullName>
    </submittedName>
</protein>
<dbReference type="AlphaFoldDB" id="A0AAN2DCI8"/>
<feature type="region of interest" description="Disordered" evidence="1">
    <location>
        <begin position="1"/>
        <end position="21"/>
    </location>
</feature>
<proteinExistence type="predicted"/>
<name>A0AAN2DCI8_RHIRH</name>
<organism evidence="2 3">
    <name type="scientific">Rhizobium rhizogenes</name>
    <name type="common">Agrobacterium rhizogenes</name>
    <dbReference type="NCBI Taxonomy" id="359"/>
    <lineage>
        <taxon>Bacteria</taxon>
        <taxon>Pseudomonadati</taxon>
        <taxon>Pseudomonadota</taxon>
        <taxon>Alphaproteobacteria</taxon>
        <taxon>Hyphomicrobiales</taxon>
        <taxon>Rhizobiaceae</taxon>
        <taxon>Rhizobium/Agrobacterium group</taxon>
        <taxon>Rhizobium</taxon>
    </lineage>
</organism>
<evidence type="ECO:0000256" key="1">
    <source>
        <dbReference type="SAM" id="MobiDB-lite"/>
    </source>
</evidence>
<evidence type="ECO:0000313" key="2">
    <source>
        <dbReference type="EMBL" id="CAD0211252.1"/>
    </source>
</evidence>
<reference evidence="2 3" key="1">
    <citation type="submission" date="2020-06" db="EMBL/GenBank/DDBJ databases">
        <authorList>
            <person name="De Coninck B."/>
            <person name="Ibrahim H."/>
        </authorList>
    </citation>
    <scope>NUCLEOTIDE SEQUENCE [LARGE SCALE GENOMIC DNA]</scope>
    <source>
        <strain evidence="2">Ag_rhizogenes_K599</strain>
    </source>
</reference>
<evidence type="ECO:0000313" key="3">
    <source>
        <dbReference type="Proteomes" id="UP000528185"/>
    </source>
</evidence>
<dbReference type="Proteomes" id="UP000528185">
    <property type="component" value="Unassembled WGS sequence"/>
</dbReference>